<accession>A0AAP0JAN7</accession>
<comment type="similarity">
    <text evidence="1">Belongs to the 'GDSL' lipolytic enzyme family.</text>
</comment>
<dbReference type="InterPro" id="IPR050592">
    <property type="entry name" value="GDSL_lipolytic_enzyme"/>
</dbReference>
<sequence>MRLLFFGLVLISLLRAETVKVTAVPTTLPKNIQIPAVFAFGDSIVDPGNNNDLYTTLKCNFPPYGRDFMGGKPSGRYSNGKIPTDLIAKLLGLKELLPAYLDPALKPQDLLTGVSFASGGAGYDPITAQLVTVLGLPDQLNLFKQYIGKLKAVAGEERTANILSNSLYLVFAGTDDIAGTYYISPIQS</sequence>
<feature type="signal peptide" evidence="2">
    <location>
        <begin position="1"/>
        <end position="16"/>
    </location>
</feature>
<keyword evidence="2" id="KW-0732">Signal</keyword>
<feature type="chain" id="PRO_5042812384" description="GDSL esterase/lipase EXL3" evidence="2">
    <location>
        <begin position="17"/>
        <end position="188"/>
    </location>
</feature>
<dbReference type="InterPro" id="IPR001087">
    <property type="entry name" value="GDSL"/>
</dbReference>
<protein>
    <recommendedName>
        <fullName evidence="5">GDSL esterase/lipase EXL3</fullName>
    </recommendedName>
</protein>
<proteinExistence type="inferred from homology"/>
<dbReference type="InterPro" id="IPR036514">
    <property type="entry name" value="SGNH_hydro_sf"/>
</dbReference>
<organism evidence="3 4">
    <name type="scientific">Stephania japonica</name>
    <dbReference type="NCBI Taxonomy" id="461633"/>
    <lineage>
        <taxon>Eukaryota</taxon>
        <taxon>Viridiplantae</taxon>
        <taxon>Streptophyta</taxon>
        <taxon>Embryophyta</taxon>
        <taxon>Tracheophyta</taxon>
        <taxon>Spermatophyta</taxon>
        <taxon>Magnoliopsida</taxon>
        <taxon>Ranunculales</taxon>
        <taxon>Menispermaceae</taxon>
        <taxon>Menispermoideae</taxon>
        <taxon>Cissampelideae</taxon>
        <taxon>Stephania</taxon>
    </lineage>
</organism>
<name>A0AAP0JAN7_9MAGN</name>
<reference evidence="3 4" key="1">
    <citation type="submission" date="2024-01" db="EMBL/GenBank/DDBJ databases">
        <title>Genome assemblies of Stephania.</title>
        <authorList>
            <person name="Yang L."/>
        </authorList>
    </citation>
    <scope>NUCLEOTIDE SEQUENCE [LARGE SCALE GENOMIC DNA]</scope>
    <source>
        <strain evidence="3">QJT</strain>
        <tissue evidence="3">Leaf</tissue>
    </source>
</reference>
<dbReference type="Proteomes" id="UP001417504">
    <property type="component" value="Unassembled WGS sequence"/>
</dbReference>
<dbReference type="Gene3D" id="3.40.50.1110">
    <property type="entry name" value="SGNH hydrolase"/>
    <property type="match status" value="1"/>
</dbReference>
<evidence type="ECO:0000256" key="2">
    <source>
        <dbReference type="SAM" id="SignalP"/>
    </source>
</evidence>
<evidence type="ECO:0000313" key="4">
    <source>
        <dbReference type="Proteomes" id="UP001417504"/>
    </source>
</evidence>
<dbReference type="AlphaFoldDB" id="A0AAP0JAN7"/>
<dbReference type="PANTHER" id="PTHR45642">
    <property type="entry name" value="GDSL ESTERASE/LIPASE EXL3"/>
    <property type="match status" value="1"/>
</dbReference>
<keyword evidence="4" id="KW-1185">Reference proteome</keyword>
<dbReference type="Pfam" id="PF00657">
    <property type="entry name" value="Lipase_GDSL"/>
    <property type="match status" value="1"/>
</dbReference>
<dbReference type="PANTHER" id="PTHR45642:SF95">
    <property type="entry name" value="GDSL-LIKE LIPASE_ACYLHYDROLASE FAMILY PROTEIN, EXPRESSED"/>
    <property type="match status" value="1"/>
</dbReference>
<evidence type="ECO:0000256" key="1">
    <source>
        <dbReference type="ARBA" id="ARBA00008668"/>
    </source>
</evidence>
<dbReference type="GO" id="GO:0016788">
    <property type="term" value="F:hydrolase activity, acting on ester bonds"/>
    <property type="evidence" value="ECO:0007669"/>
    <property type="project" value="InterPro"/>
</dbReference>
<dbReference type="EMBL" id="JBBNAE010000004">
    <property type="protein sequence ID" value="KAK9129422.1"/>
    <property type="molecule type" value="Genomic_DNA"/>
</dbReference>
<evidence type="ECO:0000313" key="3">
    <source>
        <dbReference type="EMBL" id="KAK9129422.1"/>
    </source>
</evidence>
<comment type="caution">
    <text evidence="3">The sequence shown here is derived from an EMBL/GenBank/DDBJ whole genome shotgun (WGS) entry which is preliminary data.</text>
</comment>
<gene>
    <name evidence="3" type="ORF">Sjap_009909</name>
</gene>
<evidence type="ECO:0008006" key="5">
    <source>
        <dbReference type="Google" id="ProtNLM"/>
    </source>
</evidence>